<dbReference type="GO" id="GO:0098552">
    <property type="term" value="C:side of membrane"/>
    <property type="evidence" value="ECO:0007669"/>
    <property type="project" value="UniProtKB-KW"/>
</dbReference>
<dbReference type="InterPro" id="IPR050546">
    <property type="entry name" value="Glycosyl_Hydrlase_16"/>
</dbReference>
<reference evidence="22 24" key="1">
    <citation type="journal article" date="2020" name="Stud. Mycol.">
        <title>101 Dothideomycetes genomes: a test case for predicting lifestyles and emergence of pathogens.</title>
        <authorList>
            <person name="Haridas S."/>
            <person name="Albert R."/>
            <person name="Binder M."/>
            <person name="Bloem J."/>
            <person name="Labutti K."/>
            <person name="Salamov A."/>
            <person name="Andreopoulos B."/>
            <person name="Baker S."/>
            <person name="Barry K."/>
            <person name="Bills G."/>
            <person name="Bluhm B."/>
            <person name="Cannon C."/>
            <person name="Castanera R."/>
            <person name="Culley D."/>
            <person name="Daum C."/>
            <person name="Ezra D."/>
            <person name="Gonzalez J."/>
            <person name="Henrissat B."/>
            <person name="Kuo A."/>
            <person name="Liang C."/>
            <person name="Lipzen A."/>
            <person name="Lutzoni F."/>
            <person name="Magnuson J."/>
            <person name="Mondo S."/>
            <person name="Nolan M."/>
            <person name="Ohm R."/>
            <person name="Pangilinan J."/>
            <person name="Park H.-J."/>
            <person name="Ramirez L."/>
            <person name="Alfaro M."/>
            <person name="Sun H."/>
            <person name="Tritt A."/>
            <person name="Yoshinaga Y."/>
            <person name="Zwiers L.-H."/>
            <person name="Turgeon B."/>
            <person name="Goodwin S."/>
            <person name="Spatafora J."/>
            <person name="Crous P."/>
            <person name="Grigoriev I."/>
        </authorList>
    </citation>
    <scope>NUCLEOTIDE SEQUENCE</scope>
    <source>
        <strain evidence="22 24">CBS 304.34</strain>
    </source>
</reference>
<dbReference type="OrthoDB" id="4781at2759"/>
<evidence type="ECO:0000256" key="15">
    <source>
        <dbReference type="ARBA" id="ARBA00038074"/>
    </source>
</evidence>
<dbReference type="AlphaFoldDB" id="A0A6A6YGD9"/>
<keyword evidence="6" id="KW-0808">Transferase</keyword>
<dbReference type="CDD" id="cd02183">
    <property type="entry name" value="GH16_fungal_CRH1_transglycosylase"/>
    <property type="match status" value="1"/>
</dbReference>
<keyword evidence="8 17" id="KW-0378">Hydrolase</keyword>
<evidence type="ECO:0000256" key="19">
    <source>
        <dbReference type="PIRSR" id="PIRSR037299-2"/>
    </source>
</evidence>
<dbReference type="GO" id="GO:0031505">
    <property type="term" value="P:fungal-type cell wall organization"/>
    <property type="evidence" value="ECO:0007669"/>
    <property type="project" value="TreeGrafter"/>
</dbReference>
<evidence type="ECO:0000256" key="13">
    <source>
        <dbReference type="ARBA" id="ARBA00023295"/>
    </source>
</evidence>
<evidence type="ECO:0000256" key="7">
    <source>
        <dbReference type="ARBA" id="ARBA00022729"/>
    </source>
</evidence>
<dbReference type="FunFam" id="2.60.120.200:FF:000152">
    <property type="entry name" value="Cell wall glucanase"/>
    <property type="match status" value="1"/>
</dbReference>
<comment type="similarity">
    <text evidence="15">Belongs to the glycosyl hydrolase 16 family. CRH1 subfamily.</text>
</comment>
<evidence type="ECO:0000259" key="21">
    <source>
        <dbReference type="PROSITE" id="PS51762"/>
    </source>
</evidence>
<name>A0A6A6YGD9_9PEZI</name>
<keyword evidence="23" id="KW-1185">Reference proteome</keyword>
<protein>
    <recommendedName>
        <fullName evidence="17">Crh-like protein</fullName>
        <ecNumber evidence="17">3.2.-.-</ecNumber>
    </recommendedName>
</protein>
<dbReference type="PIRSF" id="PIRSF037299">
    <property type="entry name" value="Glycosidase_CRH1_prd"/>
    <property type="match status" value="1"/>
</dbReference>
<dbReference type="PANTHER" id="PTHR10963">
    <property type="entry name" value="GLYCOSYL HYDROLASE-RELATED"/>
    <property type="match status" value="1"/>
</dbReference>
<feature type="disulfide bond" evidence="19">
    <location>
        <begin position="29"/>
        <end position="36"/>
    </location>
</feature>
<feature type="active site" description="Proton donor" evidence="18">
    <location>
        <position position="123"/>
    </location>
</feature>
<evidence type="ECO:0000256" key="5">
    <source>
        <dbReference type="ARBA" id="ARBA00022676"/>
    </source>
</evidence>
<dbReference type="GO" id="GO:0009277">
    <property type="term" value="C:fungal-type cell wall"/>
    <property type="evidence" value="ECO:0007669"/>
    <property type="project" value="TreeGrafter"/>
</dbReference>
<evidence type="ECO:0000256" key="4">
    <source>
        <dbReference type="ARBA" id="ARBA00022622"/>
    </source>
</evidence>
<dbReference type="PANTHER" id="PTHR10963:SF68">
    <property type="entry name" value="GLYCOSIDASE CRH1-RELATED"/>
    <property type="match status" value="1"/>
</dbReference>
<keyword evidence="4" id="KW-0336">GPI-anchor</keyword>
<organism evidence="22">
    <name type="scientific">Mytilinidion resinicola</name>
    <dbReference type="NCBI Taxonomy" id="574789"/>
    <lineage>
        <taxon>Eukaryota</taxon>
        <taxon>Fungi</taxon>
        <taxon>Dikarya</taxon>
        <taxon>Ascomycota</taxon>
        <taxon>Pezizomycotina</taxon>
        <taxon>Dothideomycetes</taxon>
        <taxon>Pleosporomycetidae</taxon>
        <taxon>Mytilinidiales</taxon>
        <taxon>Mytilinidiaceae</taxon>
        <taxon>Mytilinidion</taxon>
    </lineage>
</organism>
<keyword evidence="13" id="KW-0326">Glycosidase</keyword>
<dbReference type="InterPro" id="IPR017168">
    <property type="entry name" value="CHR-like"/>
</dbReference>
<evidence type="ECO:0000313" key="22">
    <source>
        <dbReference type="EMBL" id="KAF2807872.1"/>
    </source>
</evidence>
<comment type="catalytic activity">
    <reaction evidence="1">
        <text>Random endo-hydrolysis of N-acetyl-beta-D-glucosaminide (1-&gt;4)-beta-linkages in chitin and chitodextrins.</text>
        <dbReference type="EC" id="3.2.1.14"/>
    </reaction>
</comment>
<evidence type="ECO:0000256" key="11">
    <source>
        <dbReference type="ARBA" id="ARBA00023180"/>
    </source>
</evidence>
<evidence type="ECO:0000313" key="24">
    <source>
        <dbReference type="RefSeq" id="XP_033574836.1"/>
    </source>
</evidence>
<evidence type="ECO:0000256" key="8">
    <source>
        <dbReference type="ARBA" id="ARBA00022801"/>
    </source>
</evidence>
<evidence type="ECO:0000256" key="14">
    <source>
        <dbReference type="ARBA" id="ARBA00023316"/>
    </source>
</evidence>
<comment type="subcellular location">
    <subcellularLocation>
        <location evidence="2">Cell envelope</location>
    </subcellularLocation>
    <subcellularLocation>
        <location evidence="3">Membrane</location>
        <topology evidence="3">Lipid-anchor</topology>
        <topology evidence="3">GPI-anchor</topology>
    </subcellularLocation>
</comment>
<feature type="signal peptide" evidence="20">
    <location>
        <begin position="1"/>
        <end position="23"/>
    </location>
</feature>
<dbReference type="Proteomes" id="UP000504636">
    <property type="component" value="Unplaced"/>
</dbReference>
<dbReference type="Gene3D" id="2.60.120.200">
    <property type="match status" value="1"/>
</dbReference>
<dbReference type="EC" id="3.2.-.-" evidence="17"/>
<proteinExistence type="inferred from homology"/>
<reference evidence="24" key="3">
    <citation type="submission" date="2025-04" db="UniProtKB">
        <authorList>
            <consortium name="RefSeq"/>
        </authorList>
    </citation>
    <scope>IDENTIFICATION</scope>
    <source>
        <strain evidence="24">CBS 304.34</strain>
    </source>
</reference>
<dbReference type="EMBL" id="MU003704">
    <property type="protein sequence ID" value="KAF2807872.1"/>
    <property type="molecule type" value="Genomic_DNA"/>
</dbReference>
<accession>A0A6A6YGD9</accession>
<evidence type="ECO:0000256" key="18">
    <source>
        <dbReference type="PIRSR" id="PIRSR037299-1"/>
    </source>
</evidence>
<evidence type="ECO:0000256" key="1">
    <source>
        <dbReference type="ARBA" id="ARBA00000822"/>
    </source>
</evidence>
<evidence type="ECO:0000256" key="6">
    <source>
        <dbReference type="ARBA" id="ARBA00022679"/>
    </source>
</evidence>
<evidence type="ECO:0000256" key="16">
    <source>
        <dbReference type="ARBA" id="ARBA00093308"/>
    </source>
</evidence>
<feature type="chain" id="PRO_5044629082" description="Crh-like protein" evidence="20">
    <location>
        <begin position="24"/>
        <end position="483"/>
    </location>
</feature>
<feature type="domain" description="GH16" evidence="21">
    <location>
        <begin position="19"/>
        <end position="231"/>
    </location>
</feature>
<evidence type="ECO:0000256" key="2">
    <source>
        <dbReference type="ARBA" id="ARBA00004196"/>
    </source>
</evidence>
<keyword evidence="9 17" id="KW-0472">Membrane</keyword>
<evidence type="ECO:0000256" key="20">
    <source>
        <dbReference type="SAM" id="SignalP"/>
    </source>
</evidence>
<keyword evidence="14" id="KW-0961">Cell wall biogenesis/degradation</keyword>
<keyword evidence="11" id="KW-0325">Glycoprotein</keyword>
<evidence type="ECO:0000313" key="23">
    <source>
        <dbReference type="Proteomes" id="UP000504636"/>
    </source>
</evidence>
<evidence type="ECO:0000256" key="12">
    <source>
        <dbReference type="ARBA" id="ARBA00023288"/>
    </source>
</evidence>
<dbReference type="GO" id="GO:0016757">
    <property type="term" value="F:glycosyltransferase activity"/>
    <property type="evidence" value="ECO:0007669"/>
    <property type="project" value="UniProtKB-KW"/>
</dbReference>
<dbReference type="SUPFAM" id="SSF49899">
    <property type="entry name" value="Concanavalin A-like lectins/glucanases"/>
    <property type="match status" value="1"/>
</dbReference>
<evidence type="ECO:0000256" key="17">
    <source>
        <dbReference type="PIRNR" id="PIRNR037299"/>
    </source>
</evidence>
<dbReference type="Pfam" id="PF00722">
    <property type="entry name" value="Glyco_hydro_16"/>
    <property type="match status" value="1"/>
</dbReference>
<sequence length="483" mass="50178">MRTTTSVLAAFAAAAIHILPTSAQTYTTCNPTAGQCPADSALGRSVNIDFSSASDSFAPSGTVTYDSNGASFTVAKSGDSPQLTSKWYIMFGKVDVTLKAAPGAGIVSSFVMQSDDLDEIDWEWLGADSTQVQTNYFGKGQTTTYNRGAFHPNTGNQAGFIKYSIEWTSTQIVWSIDDTPVRTLTPDIATGSGNLYPQTPMQIKVGAWSGGDPSNAPGTIEWARGPTDYSQGPFTMQVKSLSVSDYSTGTQYKYGDTSGTWQSIVSVGGKINNGGGSPIESAAPAVTSSSSGQPIPFIPKSSSEFTTPSVYPWVPEATTMSTATVSYTTLPGLPSGWTVSSSGKVVPPSSAPSTSLRASSMLSSVVSQQALPSAGASEVITAYDQQGFTTLLTVPAGYTVPPKSYDWRGFLITPSAPGATPSHTNVLENNAVISSSPTAALESSPSATVSASPSASHTGDTSHVLLNWSLFAILAVVSCTLLL</sequence>
<dbReference type="PROSITE" id="PS51762">
    <property type="entry name" value="GH16_2"/>
    <property type="match status" value="1"/>
</dbReference>
<gene>
    <name evidence="22 24" type="ORF">BDZ99DRAFT_572761</name>
</gene>
<keyword evidence="7 20" id="KW-0732">Signal</keyword>
<dbReference type="GO" id="GO:0005975">
    <property type="term" value="P:carbohydrate metabolic process"/>
    <property type="evidence" value="ECO:0007669"/>
    <property type="project" value="InterPro"/>
</dbReference>
<comment type="function">
    <text evidence="16">Dual chitinase/transglycosylase that plays a role in cell wall architecture. Chitinase and transglycosylase activities are coupled. Required for the polysaccharide cross-linking at the septa and the cell wall. More specifically, transfers chitin to 1,6-beta-glucan in the cell wall.</text>
</comment>
<dbReference type="InterPro" id="IPR013320">
    <property type="entry name" value="ConA-like_dom_sf"/>
</dbReference>
<dbReference type="GO" id="GO:0008843">
    <property type="term" value="F:endochitinase activity"/>
    <property type="evidence" value="ECO:0007669"/>
    <property type="project" value="UniProtKB-EC"/>
</dbReference>
<dbReference type="RefSeq" id="XP_033574836.1">
    <property type="nucleotide sequence ID" value="XM_033728233.1"/>
</dbReference>
<keyword evidence="5" id="KW-0328">Glycosyltransferase</keyword>
<keyword evidence="12" id="KW-0449">Lipoprotein</keyword>
<evidence type="ECO:0000256" key="9">
    <source>
        <dbReference type="ARBA" id="ARBA00023136"/>
    </source>
</evidence>
<evidence type="ECO:0000256" key="10">
    <source>
        <dbReference type="ARBA" id="ARBA00023157"/>
    </source>
</evidence>
<feature type="active site" description="Nucleophile" evidence="18">
    <location>
        <position position="119"/>
    </location>
</feature>
<evidence type="ECO:0000256" key="3">
    <source>
        <dbReference type="ARBA" id="ARBA00004589"/>
    </source>
</evidence>
<dbReference type="InterPro" id="IPR000757">
    <property type="entry name" value="Beta-glucanase-like"/>
</dbReference>
<dbReference type="GeneID" id="54469126"/>
<reference evidence="24" key="2">
    <citation type="submission" date="2020-04" db="EMBL/GenBank/DDBJ databases">
        <authorList>
            <consortium name="NCBI Genome Project"/>
        </authorList>
    </citation>
    <scope>NUCLEOTIDE SEQUENCE</scope>
    <source>
        <strain evidence="24">CBS 304.34</strain>
    </source>
</reference>
<keyword evidence="10 19" id="KW-1015">Disulfide bond</keyword>